<evidence type="ECO:0000313" key="2">
    <source>
        <dbReference type="Proteomes" id="UP000008555"/>
    </source>
</evidence>
<dbReference type="Pfam" id="PF12686">
    <property type="entry name" value="DUF3800"/>
    <property type="match status" value="1"/>
</dbReference>
<sequence>MVIFSAFKEAEACSKKIGDLKTQLNIKSEFKFNKSHPTVKESFFHAIKRYDFSVRAIVIDKNRIISQRLRSHNAQFYRYVMKLLLEKTDDYELKNAIIKIDAMGSKDFKQKLRKYLTEGLGVHAIKKLTLVDSKRDHLIQLADMVIGAISRSYSGREDAQRWVKMLGKKVDLVLESSALVT</sequence>
<evidence type="ECO:0000313" key="1">
    <source>
        <dbReference type="EMBL" id="ABS77334.1"/>
    </source>
</evidence>
<dbReference type="EMBL" id="CP000733">
    <property type="protein sequence ID" value="ABS77334.1"/>
    <property type="molecule type" value="Genomic_DNA"/>
</dbReference>
<dbReference type="AlphaFoldDB" id="A9KG61"/>
<organism evidence="1 2">
    <name type="scientific">Coxiella burnetii (strain Dugway 5J108-111)</name>
    <dbReference type="NCBI Taxonomy" id="434922"/>
    <lineage>
        <taxon>Bacteria</taxon>
        <taxon>Pseudomonadati</taxon>
        <taxon>Pseudomonadota</taxon>
        <taxon>Gammaproteobacteria</taxon>
        <taxon>Legionellales</taxon>
        <taxon>Coxiellaceae</taxon>
        <taxon>Coxiella</taxon>
    </lineage>
</organism>
<dbReference type="Proteomes" id="UP000008555">
    <property type="component" value="Chromosome"/>
</dbReference>
<dbReference type="InterPro" id="IPR024524">
    <property type="entry name" value="DUF3800"/>
</dbReference>
<proteinExistence type="predicted"/>
<name>A9KG61_COXBN</name>
<dbReference type="KEGG" id="cbd:CBUD_1028"/>
<gene>
    <name evidence="1" type="ordered locus">CBUD_1028</name>
</gene>
<protein>
    <submittedName>
        <fullName evidence="1">Hypothetical cytosolic protein</fullName>
    </submittedName>
</protein>
<accession>A9KG61</accession>
<reference evidence="1 2" key="1">
    <citation type="journal article" date="2009" name="Infect. Immun.">
        <title>Comparative genomics reveal extensive transposon-mediated genomic plasticity and diversity among potential effector proteins within the genus Coxiella.</title>
        <authorList>
            <person name="Beare P.A."/>
            <person name="Unsworth N."/>
            <person name="Andoh M."/>
            <person name="Voth D.E."/>
            <person name="Omsland A."/>
            <person name="Gilk S.D."/>
            <person name="Williams K.P."/>
            <person name="Sobral B.W."/>
            <person name="Kupko J.J.III."/>
            <person name="Porcella S.F."/>
            <person name="Samuel J.E."/>
            <person name="Heinzen R.A."/>
        </authorList>
    </citation>
    <scope>NUCLEOTIDE SEQUENCE [LARGE SCALE GENOMIC DNA]</scope>
    <source>
        <strain evidence="1 2">Dugway 5J108-111</strain>
    </source>
</reference>
<dbReference type="RefSeq" id="WP_005768624.1">
    <property type="nucleotide sequence ID" value="NC_009727.1"/>
</dbReference>
<dbReference type="HOGENOM" id="CLU_109755_0_0_6"/>